<feature type="transmembrane region" description="Helical" evidence="2">
    <location>
        <begin position="41"/>
        <end position="62"/>
    </location>
</feature>
<dbReference type="PANTHER" id="PTHR34703">
    <property type="entry name" value="ANTIPORTER SUBUNIT MNHG2-RELATED"/>
    <property type="match status" value="1"/>
</dbReference>
<dbReference type="GO" id="GO:0015385">
    <property type="term" value="F:sodium:proton antiporter activity"/>
    <property type="evidence" value="ECO:0007669"/>
    <property type="project" value="TreeGrafter"/>
</dbReference>
<reference evidence="3 4" key="1">
    <citation type="journal article" date="2013" name="Genome Announc.">
        <title>Draft genome sequences for three mercury-methylating, sulfate-reducing bacteria.</title>
        <authorList>
            <person name="Brown S.D."/>
            <person name="Hurt R.A.Jr."/>
            <person name="Gilmour C.C."/>
            <person name="Elias D.A."/>
        </authorList>
    </citation>
    <scope>NUCLEOTIDE SEQUENCE [LARGE SCALE GENOMIC DNA]</scope>
    <source>
        <strain evidence="3 4">DSM 2059</strain>
    </source>
</reference>
<keyword evidence="2" id="KW-0472">Membrane</keyword>
<accession>S7TGV0</accession>
<dbReference type="InterPro" id="IPR005133">
    <property type="entry name" value="PhaG_MnhG_YufB"/>
</dbReference>
<dbReference type="RefSeq" id="WP_020877641.1">
    <property type="nucleotide sequence ID" value="NZ_ATHJ01000105.1"/>
</dbReference>
<feature type="compositionally biased region" description="Basic and acidic residues" evidence="1">
    <location>
        <begin position="101"/>
        <end position="117"/>
    </location>
</feature>
<dbReference type="eggNOG" id="COG1320">
    <property type="taxonomic scope" value="Bacteria"/>
</dbReference>
<keyword evidence="2" id="KW-1133">Transmembrane helix</keyword>
<evidence type="ECO:0000256" key="2">
    <source>
        <dbReference type="SAM" id="Phobius"/>
    </source>
</evidence>
<dbReference type="NCBIfam" id="TIGR01300">
    <property type="entry name" value="CPA3_mnhG_phaG"/>
    <property type="match status" value="1"/>
</dbReference>
<evidence type="ECO:0000313" key="4">
    <source>
        <dbReference type="Proteomes" id="UP000014977"/>
    </source>
</evidence>
<evidence type="ECO:0000256" key="1">
    <source>
        <dbReference type="SAM" id="MobiDB-lite"/>
    </source>
</evidence>
<feature type="region of interest" description="Disordered" evidence="1">
    <location>
        <begin position="101"/>
        <end position="126"/>
    </location>
</feature>
<dbReference type="EMBL" id="ATHJ01000105">
    <property type="protein sequence ID" value="EPR35825.1"/>
    <property type="molecule type" value="Genomic_DNA"/>
</dbReference>
<keyword evidence="4" id="KW-1185">Reference proteome</keyword>
<dbReference type="STRING" id="897.B2D07_15300"/>
<comment type="caution">
    <text evidence="3">The sequence shown here is derived from an EMBL/GenBank/DDBJ whole genome shotgun (WGS) entry which is preliminary data.</text>
</comment>
<dbReference type="Pfam" id="PF03334">
    <property type="entry name" value="PhaG_MnhG_YufB"/>
    <property type="match status" value="1"/>
</dbReference>
<protein>
    <submittedName>
        <fullName evidence="3">Monovalent cation/proton antiporter, MnhG/PhaG subunit</fullName>
    </submittedName>
</protein>
<name>S7TGV0_DESML</name>
<keyword evidence="2" id="KW-0812">Transmembrane</keyword>
<evidence type="ECO:0000313" key="3">
    <source>
        <dbReference type="EMBL" id="EPR35825.1"/>
    </source>
</evidence>
<dbReference type="Proteomes" id="UP000014977">
    <property type="component" value="Unassembled WGS sequence"/>
</dbReference>
<feature type="transmembrane region" description="Helical" evidence="2">
    <location>
        <begin position="6"/>
        <end position="29"/>
    </location>
</feature>
<sequence length="126" mass="13321">MDSDILQYLAAAAVVVGTFFSIVGVLGFIRLPDVYTRLHATGKVGVFGVVFLLIAAVIHTPLGWGKGLFLVFFLLVTGAVTAHALASAAYHLGLPMKGEMEGDRGVDPAGPEERGAADPRPYNRKP</sequence>
<organism evidence="3 4">
    <name type="scientific">Desulfococcus multivorans DSM 2059</name>
    <dbReference type="NCBI Taxonomy" id="1121405"/>
    <lineage>
        <taxon>Bacteria</taxon>
        <taxon>Pseudomonadati</taxon>
        <taxon>Thermodesulfobacteriota</taxon>
        <taxon>Desulfobacteria</taxon>
        <taxon>Desulfobacterales</taxon>
        <taxon>Desulfococcaceae</taxon>
        <taxon>Desulfococcus</taxon>
    </lineage>
</organism>
<feature type="transmembrane region" description="Helical" evidence="2">
    <location>
        <begin position="68"/>
        <end position="90"/>
    </location>
</feature>
<gene>
    <name evidence="3" type="ORF">dsmv_0530</name>
</gene>
<dbReference type="AlphaFoldDB" id="S7TGV0"/>
<dbReference type="OrthoDB" id="5346950at2"/>
<dbReference type="PANTHER" id="PTHR34703:SF1">
    <property type="entry name" value="ANTIPORTER SUBUNIT MNHG2-RELATED"/>
    <property type="match status" value="1"/>
</dbReference>
<proteinExistence type="predicted"/>